<evidence type="ECO:0000256" key="1">
    <source>
        <dbReference type="SAM" id="Phobius"/>
    </source>
</evidence>
<gene>
    <name evidence="2" type="ORF">ACFQPE_18965</name>
</gene>
<feature type="transmembrane region" description="Helical" evidence="1">
    <location>
        <begin position="17"/>
        <end position="39"/>
    </location>
</feature>
<dbReference type="GeneID" id="79316949"/>
<protein>
    <submittedName>
        <fullName evidence="2">Uncharacterized protein</fullName>
    </submittedName>
</protein>
<keyword evidence="1" id="KW-0472">Membrane</keyword>
<keyword evidence="1" id="KW-1133">Transmembrane helix</keyword>
<keyword evidence="1" id="KW-0812">Transmembrane</keyword>
<comment type="caution">
    <text evidence="2">The sequence shown here is derived from an EMBL/GenBank/DDBJ whole genome shotgun (WGS) entry which is preliminary data.</text>
</comment>
<dbReference type="Proteomes" id="UP001596547">
    <property type="component" value="Unassembled WGS sequence"/>
</dbReference>
<dbReference type="RefSeq" id="WP_276306302.1">
    <property type="nucleotide sequence ID" value="NZ_CP119993.1"/>
</dbReference>
<dbReference type="AlphaFoldDB" id="A0ABD6AF20"/>
<evidence type="ECO:0000313" key="2">
    <source>
        <dbReference type="EMBL" id="MFC7318863.1"/>
    </source>
</evidence>
<feature type="transmembrane region" description="Helical" evidence="1">
    <location>
        <begin position="51"/>
        <end position="72"/>
    </location>
</feature>
<accession>A0ABD6AF20</accession>
<evidence type="ECO:0000313" key="3">
    <source>
        <dbReference type="Proteomes" id="UP001596547"/>
    </source>
</evidence>
<name>A0ABD6AF20_9EURY</name>
<reference evidence="2 3" key="1">
    <citation type="journal article" date="2019" name="Int. J. Syst. Evol. Microbiol.">
        <title>The Global Catalogue of Microorganisms (GCM) 10K type strain sequencing project: providing services to taxonomists for standard genome sequencing and annotation.</title>
        <authorList>
            <consortium name="The Broad Institute Genomics Platform"/>
            <consortium name="The Broad Institute Genome Sequencing Center for Infectious Disease"/>
            <person name="Wu L."/>
            <person name="Ma J."/>
        </authorList>
    </citation>
    <scope>NUCLEOTIDE SEQUENCE [LARGE SCALE GENOMIC DNA]</scope>
    <source>
        <strain evidence="2 3">PSR21</strain>
    </source>
</reference>
<dbReference type="EMBL" id="JBHTBF010000003">
    <property type="protein sequence ID" value="MFC7318863.1"/>
    <property type="molecule type" value="Genomic_DNA"/>
</dbReference>
<proteinExistence type="predicted"/>
<sequence>MELRAFPIIPRSRAGRVLLTIVVVAFVAIGLSVFGLVFNEPRLFGPLPESVFWHYFWYGIIYLVLVATYFLLFEPWADAASELEIAEVGSTPDIEEPEAVSDD</sequence>
<organism evidence="2 3">
    <name type="scientific">Halomarina halobia</name>
    <dbReference type="NCBI Taxonomy" id="3033386"/>
    <lineage>
        <taxon>Archaea</taxon>
        <taxon>Methanobacteriati</taxon>
        <taxon>Methanobacteriota</taxon>
        <taxon>Stenosarchaea group</taxon>
        <taxon>Halobacteria</taxon>
        <taxon>Halobacteriales</taxon>
        <taxon>Natronomonadaceae</taxon>
        <taxon>Halomarina</taxon>
    </lineage>
</organism>
<keyword evidence="3" id="KW-1185">Reference proteome</keyword>